<keyword evidence="8" id="KW-1185">Reference proteome</keyword>
<dbReference type="InterPro" id="IPR013969">
    <property type="entry name" value="Oligosacch_biosynth_Alg14"/>
</dbReference>
<dbReference type="GO" id="GO:0004577">
    <property type="term" value="F:N-acetylglucosaminyldiphosphodolichol N-acetylglucosaminyltransferase activity"/>
    <property type="evidence" value="ECO:0007669"/>
    <property type="project" value="TreeGrafter"/>
</dbReference>
<reference evidence="8" key="1">
    <citation type="submission" date="2016-10" db="EMBL/GenBank/DDBJ databases">
        <authorList>
            <person name="Varghese N."/>
            <person name="Submissions S."/>
        </authorList>
    </citation>
    <scope>NUCLEOTIDE SEQUENCE [LARGE SCALE GENOMIC DNA]</scope>
    <source>
        <strain evidence="8">IBRC-M 10761</strain>
    </source>
</reference>
<accession>A0A1H6YFK4</accession>
<protein>
    <submittedName>
        <fullName evidence="7">Oligosaccharide biosynthesis protein Alg14 like</fullName>
    </submittedName>
</protein>
<keyword evidence="2 6" id="KW-0812">Transmembrane</keyword>
<dbReference type="STRING" id="1416801.SAMN05192553_103691"/>
<dbReference type="Pfam" id="PF08660">
    <property type="entry name" value="Alg14"/>
    <property type="match status" value="1"/>
</dbReference>
<evidence type="ECO:0000256" key="1">
    <source>
        <dbReference type="ARBA" id="ARBA00004389"/>
    </source>
</evidence>
<dbReference type="OrthoDB" id="555447at2"/>
<dbReference type="GO" id="GO:0006488">
    <property type="term" value="P:dolichol-linked oligosaccharide biosynthetic process"/>
    <property type="evidence" value="ECO:0007669"/>
    <property type="project" value="InterPro"/>
</dbReference>
<feature type="transmembrane region" description="Helical" evidence="6">
    <location>
        <begin position="70"/>
        <end position="88"/>
    </location>
</feature>
<dbReference type="PANTHER" id="PTHR12154">
    <property type="entry name" value="GLYCOSYL TRANSFERASE-RELATED"/>
    <property type="match status" value="1"/>
</dbReference>
<dbReference type="Gene3D" id="3.40.50.2000">
    <property type="entry name" value="Glycogen Phosphorylase B"/>
    <property type="match status" value="1"/>
</dbReference>
<evidence type="ECO:0000256" key="2">
    <source>
        <dbReference type="ARBA" id="ARBA00022692"/>
    </source>
</evidence>
<organism evidence="7 8">
    <name type="scientific">Cyclobacterium xiamenense</name>
    <dbReference type="NCBI Taxonomy" id="1297121"/>
    <lineage>
        <taxon>Bacteria</taxon>
        <taxon>Pseudomonadati</taxon>
        <taxon>Bacteroidota</taxon>
        <taxon>Cytophagia</taxon>
        <taxon>Cytophagales</taxon>
        <taxon>Cyclobacteriaceae</taxon>
        <taxon>Cyclobacterium</taxon>
    </lineage>
</organism>
<proteinExistence type="predicted"/>
<keyword evidence="3" id="KW-0256">Endoplasmic reticulum</keyword>
<evidence type="ECO:0000256" key="3">
    <source>
        <dbReference type="ARBA" id="ARBA00022824"/>
    </source>
</evidence>
<evidence type="ECO:0000256" key="4">
    <source>
        <dbReference type="ARBA" id="ARBA00022989"/>
    </source>
</evidence>
<keyword evidence="4 6" id="KW-1133">Transmembrane helix</keyword>
<feature type="transmembrane region" description="Helical" evidence="6">
    <location>
        <begin position="100"/>
        <end position="119"/>
    </location>
</feature>
<dbReference type="RefSeq" id="WP_092174543.1">
    <property type="nucleotide sequence ID" value="NZ_FNZH01000003.1"/>
</dbReference>
<keyword evidence="5 6" id="KW-0472">Membrane</keyword>
<dbReference type="NCBIfam" id="NF041549">
    <property type="entry name" value="PssD"/>
    <property type="match status" value="1"/>
</dbReference>
<evidence type="ECO:0000313" key="8">
    <source>
        <dbReference type="Proteomes" id="UP000199403"/>
    </source>
</evidence>
<name>A0A1H6YFK4_9BACT</name>
<evidence type="ECO:0000313" key="7">
    <source>
        <dbReference type="EMBL" id="SEJ40068.1"/>
    </source>
</evidence>
<comment type="subcellular location">
    <subcellularLocation>
        <location evidence="1">Endoplasmic reticulum membrane</location>
        <topology evidence="1">Single-pass membrane protein</topology>
    </subcellularLocation>
</comment>
<evidence type="ECO:0000256" key="5">
    <source>
        <dbReference type="ARBA" id="ARBA00023136"/>
    </source>
</evidence>
<gene>
    <name evidence="7" type="ORF">SAMN05192553_103691</name>
</gene>
<dbReference type="SUPFAM" id="SSF53756">
    <property type="entry name" value="UDP-Glycosyltransferase/glycogen phosphorylase"/>
    <property type="match status" value="1"/>
</dbReference>
<dbReference type="Proteomes" id="UP000199403">
    <property type="component" value="Unassembled WGS sequence"/>
</dbReference>
<dbReference type="AlphaFoldDB" id="A0A1H6YFK4"/>
<dbReference type="EMBL" id="FNZH01000003">
    <property type="protein sequence ID" value="SEJ40068.1"/>
    <property type="molecule type" value="Genomic_DNA"/>
</dbReference>
<dbReference type="PANTHER" id="PTHR12154:SF4">
    <property type="entry name" value="UDP-N-ACETYLGLUCOSAMINE TRANSFERASE SUBUNIT ALG14 HOMOLOG"/>
    <property type="match status" value="1"/>
</dbReference>
<evidence type="ECO:0000256" key="6">
    <source>
        <dbReference type="SAM" id="Phobius"/>
    </source>
</evidence>
<sequence length="162" mass="18701">MYTSEKKKKIILICSNGGHLAQVMELKDWFVKFDYLIVTEEAPSTLPYAKHFNMKFLRGRPKGKKRSLSFFYHLLVNFYLTLKILAHHRPRAIITTGSHTAIPMCLAGKILGAKVVWILSYARIKSRAASADLIYPFADKFIIQWPEPQKFYKKAIYLGGIY</sequence>